<feature type="transmembrane region" description="Helical" evidence="1">
    <location>
        <begin position="58"/>
        <end position="80"/>
    </location>
</feature>
<name>A0A2J6RKC5_HYAVF</name>
<dbReference type="Proteomes" id="UP000235786">
    <property type="component" value="Unassembled WGS sequence"/>
</dbReference>
<keyword evidence="1" id="KW-0472">Membrane</keyword>
<evidence type="ECO:0000313" key="2">
    <source>
        <dbReference type="EMBL" id="PMD38976.1"/>
    </source>
</evidence>
<dbReference type="OrthoDB" id="3503110at2759"/>
<feature type="transmembrane region" description="Helical" evidence="1">
    <location>
        <begin position="30"/>
        <end position="52"/>
    </location>
</feature>
<accession>A0A2J6RKC5</accession>
<proteinExistence type="predicted"/>
<sequence length="204" mass="22477">MMSQQKNVSTDLLAPHLHEQRPTALSGFQFVLRSIGLVASLIGIAIASFVAIKIHKTWGFVFVSTLLPFFLDTAEVAALISRRTQKFSLHRVNPFVLMGLDAITIGLLIWSFFMLIFDKWGKTQAMSTVGYTADPYNGIEMWLAVTLGASHVALLVFDVVDCCSRRTATVKKAPDQISLPRRGPSNHSYNRSYSAGGVGDVEWG</sequence>
<reference evidence="2 3" key="1">
    <citation type="submission" date="2016-04" db="EMBL/GenBank/DDBJ databases">
        <title>A degradative enzymes factory behind the ericoid mycorrhizal symbiosis.</title>
        <authorList>
            <consortium name="DOE Joint Genome Institute"/>
            <person name="Martino E."/>
            <person name="Morin E."/>
            <person name="Grelet G."/>
            <person name="Kuo A."/>
            <person name="Kohler A."/>
            <person name="Daghino S."/>
            <person name="Barry K."/>
            <person name="Choi C."/>
            <person name="Cichocki N."/>
            <person name="Clum A."/>
            <person name="Copeland A."/>
            <person name="Hainaut M."/>
            <person name="Haridas S."/>
            <person name="Labutti K."/>
            <person name="Lindquist E."/>
            <person name="Lipzen A."/>
            <person name="Khouja H.-R."/>
            <person name="Murat C."/>
            <person name="Ohm R."/>
            <person name="Olson A."/>
            <person name="Spatafora J."/>
            <person name="Veneault-Fourrey C."/>
            <person name="Henrissat B."/>
            <person name="Grigoriev I."/>
            <person name="Martin F."/>
            <person name="Perotto S."/>
        </authorList>
    </citation>
    <scope>NUCLEOTIDE SEQUENCE [LARGE SCALE GENOMIC DNA]</scope>
    <source>
        <strain evidence="2 3">F</strain>
    </source>
</reference>
<organism evidence="2 3">
    <name type="scientific">Hyaloscypha variabilis (strain UAMH 11265 / GT02V1 / F)</name>
    <name type="common">Meliniomyces variabilis</name>
    <dbReference type="NCBI Taxonomy" id="1149755"/>
    <lineage>
        <taxon>Eukaryota</taxon>
        <taxon>Fungi</taxon>
        <taxon>Dikarya</taxon>
        <taxon>Ascomycota</taxon>
        <taxon>Pezizomycotina</taxon>
        <taxon>Leotiomycetes</taxon>
        <taxon>Helotiales</taxon>
        <taxon>Hyaloscyphaceae</taxon>
        <taxon>Hyaloscypha</taxon>
        <taxon>Hyaloscypha variabilis</taxon>
    </lineage>
</organism>
<gene>
    <name evidence="2" type="ORF">L207DRAFT_48690</name>
</gene>
<keyword evidence="3" id="KW-1185">Reference proteome</keyword>
<evidence type="ECO:0000313" key="3">
    <source>
        <dbReference type="Proteomes" id="UP000235786"/>
    </source>
</evidence>
<keyword evidence="1" id="KW-1133">Transmembrane helix</keyword>
<protein>
    <submittedName>
        <fullName evidence="2">Uncharacterized protein</fullName>
    </submittedName>
</protein>
<dbReference type="EMBL" id="KZ613947">
    <property type="protein sequence ID" value="PMD38976.1"/>
    <property type="molecule type" value="Genomic_DNA"/>
</dbReference>
<feature type="transmembrane region" description="Helical" evidence="1">
    <location>
        <begin position="92"/>
        <end position="117"/>
    </location>
</feature>
<keyword evidence="1" id="KW-0812">Transmembrane</keyword>
<evidence type="ECO:0000256" key="1">
    <source>
        <dbReference type="SAM" id="Phobius"/>
    </source>
</evidence>
<feature type="transmembrane region" description="Helical" evidence="1">
    <location>
        <begin position="141"/>
        <end position="160"/>
    </location>
</feature>
<dbReference type="AlphaFoldDB" id="A0A2J6RKC5"/>